<evidence type="ECO:0000256" key="1">
    <source>
        <dbReference type="SAM" id="MobiDB-lite"/>
    </source>
</evidence>
<evidence type="ECO:0000313" key="3">
    <source>
        <dbReference type="Proteomes" id="UP001189429"/>
    </source>
</evidence>
<keyword evidence="3" id="KW-1185">Reference proteome</keyword>
<gene>
    <name evidence="2" type="ORF">PCOR1329_LOCUS79564</name>
</gene>
<organism evidence="2 3">
    <name type="scientific">Prorocentrum cordatum</name>
    <dbReference type="NCBI Taxonomy" id="2364126"/>
    <lineage>
        <taxon>Eukaryota</taxon>
        <taxon>Sar</taxon>
        <taxon>Alveolata</taxon>
        <taxon>Dinophyceae</taxon>
        <taxon>Prorocentrales</taxon>
        <taxon>Prorocentraceae</taxon>
        <taxon>Prorocentrum</taxon>
    </lineage>
</organism>
<reference evidence="2" key="1">
    <citation type="submission" date="2023-10" db="EMBL/GenBank/DDBJ databases">
        <authorList>
            <person name="Chen Y."/>
            <person name="Shah S."/>
            <person name="Dougan E. K."/>
            <person name="Thang M."/>
            <person name="Chan C."/>
        </authorList>
    </citation>
    <scope>NUCLEOTIDE SEQUENCE [LARGE SCALE GENOMIC DNA]</scope>
</reference>
<protein>
    <recommendedName>
        <fullName evidence="4">Subtilisin</fullName>
    </recommendedName>
</protein>
<name>A0ABN9XTD8_9DINO</name>
<comment type="caution">
    <text evidence="2">The sequence shown here is derived from an EMBL/GenBank/DDBJ whole genome shotgun (WGS) entry which is preliminary data.</text>
</comment>
<dbReference type="Proteomes" id="UP001189429">
    <property type="component" value="Unassembled WGS sequence"/>
</dbReference>
<sequence>TASWTKASWTPSELAGGLSWSTPTASGVRLPDLALTRTRPAADATINCSRCARTWSRRTLSTFASTATTTSTPTGTARRS</sequence>
<proteinExistence type="predicted"/>
<accession>A0ABN9XTD8</accession>
<dbReference type="EMBL" id="CAUYUJ010021180">
    <property type="protein sequence ID" value="CAK0903192.1"/>
    <property type="molecule type" value="Genomic_DNA"/>
</dbReference>
<feature type="compositionally biased region" description="Polar residues" evidence="1">
    <location>
        <begin position="1"/>
        <end position="11"/>
    </location>
</feature>
<feature type="non-terminal residue" evidence="2">
    <location>
        <position position="1"/>
    </location>
</feature>
<evidence type="ECO:0008006" key="4">
    <source>
        <dbReference type="Google" id="ProtNLM"/>
    </source>
</evidence>
<evidence type="ECO:0000313" key="2">
    <source>
        <dbReference type="EMBL" id="CAK0903192.1"/>
    </source>
</evidence>
<feature type="region of interest" description="Disordered" evidence="1">
    <location>
        <begin position="1"/>
        <end position="21"/>
    </location>
</feature>